<keyword evidence="2" id="KW-1185">Reference proteome</keyword>
<evidence type="ECO:0000313" key="1">
    <source>
        <dbReference type="EMBL" id="KAJ3664681.1"/>
    </source>
</evidence>
<protein>
    <submittedName>
        <fullName evidence="1">Uncharacterized protein</fullName>
    </submittedName>
</protein>
<gene>
    <name evidence="1" type="ORF">Zmor_000231</name>
</gene>
<reference evidence="1" key="1">
    <citation type="journal article" date="2023" name="G3 (Bethesda)">
        <title>Whole genome assemblies of Zophobas morio and Tenebrio molitor.</title>
        <authorList>
            <person name="Kaur S."/>
            <person name="Stinson S.A."/>
            <person name="diCenzo G.C."/>
        </authorList>
    </citation>
    <scope>NUCLEOTIDE SEQUENCE</scope>
    <source>
        <strain evidence="1">QUZm001</strain>
    </source>
</reference>
<dbReference type="AlphaFoldDB" id="A0AA38J0D9"/>
<sequence>MLYQLSSSHIRPTLVRSGNVKPGLDPPVKSGQVRPDQFISTEFKQILTSNALKKHSVEAINVLIYVAKLVAKDPKLAFAKRKEESARRVVHFINYNSDFISKIPTKVVASVSPFLHFADSSVTSVHMDGVQRALVSSLKTQAHHFTLLLKQVNVYITHLLCGDEWTKTGEFVEVRLGAGTAICRNVAPVSPTHELNVATLQRKDRRRE</sequence>
<comment type="caution">
    <text evidence="1">The sequence shown here is derived from an EMBL/GenBank/DDBJ whole genome shotgun (WGS) entry which is preliminary data.</text>
</comment>
<proteinExistence type="predicted"/>
<dbReference type="Proteomes" id="UP001168821">
    <property type="component" value="Unassembled WGS sequence"/>
</dbReference>
<organism evidence="1 2">
    <name type="scientific">Zophobas morio</name>
    <dbReference type="NCBI Taxonomy" id="2755281"/>
    <lineage>
        <taxon>Eukaryota</taxon>
        <taxon>Metazoa</taxon>
        <taxon>Ecdysozoa</taxon>
        <taxon>Arthropoda</taxon>
        <taxon>Hexapoda</taxon>
        <taxon>Insecta</taxon>
        <taxon>Pterygota</taxon>
        <taxon>Neoptera</taxon>
        <taxon>Endopterygota</taxon>
        <taxon>Coleoptera</taxon>
        <taxon>Polyphaga</taxon>
        <taxon>Cucujiformia</taxon>
        <taxon>Tenebrionidae</taxon>
        <taxon>Zophobas</taxon>
    </lineage>
</organism>
<evidence type="ECO:0000313" key="2">
    <source>
        <dbReference type="Proteomes" id="UP001168821"/>
    </source>
</evidence>
<name>A0AA38J0D9_9CUCU</name>
<dbReference type="EMBL" id="JALNTZ010000001">
    <property type="protein sequence ID" value="KAJ3664681.1"/>
    <property type="molecule type" value="Genomic_DNA"/>
</dbReference>
<accession>A0AA38J0D9</accession>